<name>A0AC59ZCD8_RANTA</name>
<organism evidence="1 2">
    <name type="scientific">Rangifer tarandus platyrhynchus</name>
    <name type="common">Svalbard reindeer</name>
    <dbReference type="NCBI Taxonomy" id="3082113"/>
    <lineage>
        <taxon>Eukaryota</taxon>
        <taxon>Metazoa</taxon>
        <taxon>Chordata</taxon>
        <taxon>Craniata</taxon>
        <taxon>Vertebrata</taxon>
        <taxon>Euteleostomi</taxon>
        <taxon>Mammalia</taxon>
        <taxon>Eutheria</taxon>
        <taxon>Laurasiatheria</taxon>
        <taxon>Artiodactyla</taxon>
        <taxon>Ruminantia</taxon>
        <taxon>Pecora</taxon>
        <taxon>Cervidae</taxon>
        <taxon>Odocoileinae</taxon>
        <taxon>Rangifer</taxon>
    </lineage>
</organism>
<reference evidence="1" key="2">
    <citation type="submission" date="2025-03" db="EMBL/GenBank/DDBJ databases">
        <authorList>
            <consortium name="ELIXIR-Norway"/>
            <consortium name="Elixir Norway"/>
        </authorList>
    </citation>
    <scope>NUCLEOTIDE SEQUENCE</scope>
</reference>
<gene>
    <name evidence="1" type="ORF">MRATA1EN22A_LOCUS16790</name>
</gene>
<proteinExistence type="predicted"/>
<evidence type="ECO:0000313" key="2">
    <source>
        <dbReference type="Proteomes" id="UP001162501"/>
    </source>
</evidence>
<accession>A0AC59ZCD8</accession>
<sequence length="99" mass="10676">MNPPGDRGRGSHVAVQKNSRVQKRSSPAGQESEESSSCASSRSSSWRSWRSGIPEEGPRGWWGGGGELPGEVVGILGTESVSWSTKPHQIDFLRKRSLG</sequence>
<protein>
    <submittedName>
        <fullName evidence="1">Uncharacterized protein</fullName>
    </submittedName>
</protein>
<dbReference type="Proteomes" id="UP001162501">
    <property type="component" value="Chromosome 27"/>
</dbReference>
<dbReference type="EMBL" id="OX596111">
    <property type="protein sequence ID" value="CAN0371368.1"/>
    <property type="molecule type" value="Genomic_DNA"/>
</dbReference>
<evidence type="ECO:0000313" key="1">
    <source>
        <dbReference type="EMBL" id="CAN0371368.1"/>
    </source>
</evidence>
<reference evidence="1" key="1">
    <citation type="submission" date="2023-05" db="EMBL/GenBank/DDBJ databases">
        <authorList>
            <consortium name="ELIXIR-Norway"/>
        </authorList>
    </citation>
    <scope>NUCLEOTIDE SEQUENCE</scope>
</reference>